<feature type="region of interest" description="Disordered" evidence="1">
    <location>
        <begin position="231"/>
        <end position="310"/>
    </location>
</feature>
<feature type="region of interest" description="Disordered" evidence="1">
    <location>
        <begin position="1"/>
        <end position="67"/>
    </location>
</feature>
<name>A0AAV7MZB4_PLEWA</name>
<organism evidence="2 3">
    <name type="scientific">Pleurodeles waltl</name>
    <name type="common">Iberian ribbed newt</name>
    <dbReference type="NCBI Taxonomy" id="8319"/>
    <lineage>
        <taxon>Eukaryota</taxon>
        <taxon>Metazoa</taxon>
        <taxon>Chordata</taxon>
        <taxon>Craniata</taxon>
        <taxon>Vertebrata</taxon>
        <taxon>Euteleostomi</taxon>
        <taxon>Amphibia</taxon>
        <taxon>Batrachia</taxon>
        <taxon>Caudata</taxon>
        <taxon>Salamandroidea</taxon>
        <taxon>Salamandridae</taxon>
        <taxon>Pleurodelinae</taxon>
        <taxon>Pleurodeles</taxon>
    </lineage>
</organism>
<feature type="region of interest" description="Disordered" evidence="1">
    <location>
        <begin position="140"/>
        <end position="202"/>
    </location>
</feature>
<comment type="caution">
    <text evidence="2">The sequence shown here is derived from an EMBL/GenBank/DDBJ whole genome shotgun (WGS) entry which is preliminary data.</text>
</comment>
<protein>
    <submittedName>
        <fullName evidence="2">Uncharacterized protein</fullName>
    </submittedName>
</protein>
<reference evidence="2" key="1">
    <citation type="journal article" date="2022" name="bioRxiv">
        <title>Sequencing and chromosome-scale assembly of the giantPleurodeles waltlgenome.</title>
        <authorList>
            <person name="Brown T."/>
            <person name="Elewa A."/>
            <person name="Iarovenko S."/>
            <person name="Subramanian E."/>
            <person name="Araus A.J."/>
            <person name="Petzold A."/>
            <person name="Susuki M."/>
            <person name="Suzuki K.-i.T."/>
            <person name="Hayashi T."/>
            <person name="Toyoda A."/>
            <person name="Oliveira C."/>
            <person name="Osipova E."/>
            <person name="Leigh N.D."/>
            <person name="Simon A."/>
            <person name="Yun M.H."/>
        </authorList>
    </citation>
    <scope>NUCLEOTIDE SEQUENCE</scope>
    <source>
        <strain evidence="2">20211129_DDA</strain>
        <tissue evidence="2">Liver</tissue>
    </source>
</reference>
<evidence type="ECO:0000256" key="1">
    <source>
        <dbReference type="SAM" id="MobiDB-lite"/>
    </source>
</evidence>
<feature type="compositionally biased region" description="Polar residues" evidence="1">
    <location>
        <begin position="257"/>
        <end position="268"/>
    </location>
</feature>
<gene>
    <name evidence="2" type="ORF">NDU88_005047</name>
</gene>
<dbReference type="EMBL" id="JANPWB010000013">
    <property type="protein sequence ID" value="KAJ1107657.1"/>
    <property type="molecule type" value="Genomic_DNA"/>
</dbReference>
<accession>A0AAV7MZB4</accession>
<dbReference type="AlphaFoldDB" id="A0AAV7MZB4"/>
<evidence type="ECO:0000313" key="2">
    <source>
        <dbReference type="EMBL" id="KAJ1107657.1"/>
    </source>
</evidence>
<evidence type="ECO:0000313" key="3">
    <source>
        <dbReference type="Proteomes" id="UP001066276"/>
    </source>
</evidence>
<proteinExistence type="predicted"/>
<sequence length="310" mass="33669">MGNSSRGRSRSHAEAPEQKRAGWGPQTKKGRGTGSGLPASALPPFPALPQVGHRAETERGGQGRKYGPIGSEVFFKYPQYALKAEVGFKRGCPSQNTYLYPWRLGRNSRRIAGAAEDFPEGQQETVRIDRATRHRPSNLAALRHSRRSPAPFQDNSREHAEDGPTCTCISGSSRRAVDPQEPEGFISDFSGTGKGGLRSVTPGRSGTRAYLFLNPALPHTCHPPLMWTRAAESSMRRGKRGEVPPPPGLQNGDRHSQQNLAIVSNDTGLSKRRAAHQSSPRGPQKTLEGGRECAKATPPLQTQRSNCPAQ</sequence>
<feature type="compositionally biased region" description="Polar residues" evidence="1">
    <location>
        <begin position="299"/>
        <end position="310"/>
    </location>
</feature>
<dbReference type="Proteomes" id="UP001066276">
    <property type="component" value="Chromosome 9"/>
</dbReference>
<feature type="compositionally biased region" description="Basic and acidic residues" evidence="1">
    <location>
        <begin position="11"/>
        <end position="20"/>
    </location>
</feature>
<keyword evidence="3" id="KW-1185">Reference proteome</keyword>